<keyword evidence="2" id="KW-1185">Reference proteome</keyword>
<dbReference type="STRING" id="698762.SAMN00808754_1551"/>
<gene>
    <name evidence="1" type="ORF">SAMN00808754_1551</name>
</gene>
<protein>
    <submittedName>
        <fullName evidence="1">Uncharacterized protein</fullName>
    </submittedName>
</protein>
<accession>A0A1W1VTN8</accession>
<evidence type="ECO:0000313" key="2">
    <source>
        <dbReference type="Proteomes" id="UP000192569"/>
    </source>
</evidence>
<dbReference type="AlphaFoldDB" id="A0A1W1VTN8"/>
<sequence length="93" mass="9711">MLAGIKLFVISVALLAAVWFLGRKLAPGARCGPLRVLGWARVDSALIVLIEATGSRFLVVASRNAVAVEKLCEGTKEGLEECSKDSTPALAGS</sequence>
<dbReference type="RefSeq" id="WP_084665167.1">
    <property type="nucleotide sequence ID" value="NZ_LT838272.1"/>
</dbReference>
<proteinExistence type="predicted"/>
<dbReference type="Proteomes" id="UP000192569">
    <property type="component" value="Chromosome I"/>
</dbReference>
<organism evidence="1 2">
    <name type="scientific">Thermanaeromonas toyohensis ToBE</name>
    <dbReference type="NCBI Taxonomy" id="698762"/>
    <lineage>
        <taxon>Bacteria</taxon>
        <taxon>Bacillati</taxon>
        <taxon>Bacillota</taxon>
        <taxon>Clostridia</taxon>
        <taxon>Neomoorellales</taxon>
        <taxon>Neomoorellaceae</taxon>
        <taxon>Thermanaeromonas</taxon>
    </lineage>
</organism>
<reference evidence="1 2" key="1">
    <citation type="submission" date="2017-04" db="EMBL/GenBank/DDBJ databases">
        <authorList>
            <person name="Afonso C.L."/>
            <person name="Miller P.J."/>
            <person name="Scott M.A."/>
            <person name="Spackman E."/>
            <person name="Goraichik I."/>
            <person name="Dimitrov K.M."/>
            <person name="Suarez D.L."/>
            <person name="Swayne D.E."/>
        </authorList>
    </citation>
    <scope>NUCLEOTIDE SEQUENCE [LARGE SCALE GENOMIC DNA]</scope>
    <source>
        <strain evidence="1 2">ToBE</strain>
    </source>
</reference>
<evidence type="ECO:0000313" key="1">
    <source>
        <dbReference type="EMBL" id="SMB96600.1"/>
    </source>
</evidence>
<dbReference type="EMBL" id="LT838272">
    <property type="protein sequence ID" value="SMB96600.1"/>
    <property type="molecule type" value="Genomic_DNA"/>
</dbReference>
<name>A0A1W1VTN8_9FIRM</name>